<protein>
    <recommendedName>
        <fullName evidence="11">Coatomer subunit epsilon</fullName>
    </recommendedName>
</protein>
<dbReference type="Gene3D" id="1.25.40.10">
    <property type="entry name" value="Tetratricopeptide repeat domain"/>
    <property type="match status" value="1"/>
</dbReference>
<evidence type="ECO:0000313" key="13">
    <source>
        <dbReference type="Proteomes" id="UP000195570"/>
    </source>
</evidence>
<dbReference type="GO" id="GO:0000139">
    <property type="term" value="C:Golgi membrane"/>
    <property type="evidence" value="ECO:0007669"/>
    <property type="project" value="UniProtKB-SubCell"/>
</dbReference>
<dbReference type="GO" id="GO:0005198">
    <property type="term" value="F:structural molecule activity"/>
    <property type="evidence" value="ECO:0007669"/>
    <property type="project" value="UniProtKB-UniRule"/>
</dbReference>
<dbReference type="EMBL" id="CZPT02000365">
    <property type="protein sequence ID" value="SCU65691.1"/>
    <property type="molecule type" value="Genomic_DNA"/>
</dbReference>
<dbReference type="GO" id="GO:0015031">
    <property type="term" value="P:protein transport"/>
    <property type="evidence" value="ECO:0007669"/>
    <property type="project" value="UniProtKB-UniRule"/>
</dbReference>
<gene>
    <name evidence="12" type="ORF">TEOVI_000571900</name>
</gene>
<keyword evidence="9 11" id="KW-0472">Membrane</keyword>
<dbReference type="RefSeq" id="XP_067077251.1">
    <property type="nucleotide sequence ID" value="XM_067221150.1"/>
</dbReference>
<keyword evidence="7 11" id="KW-0653">Protein transport</keyword>
<evidence type="ECO:0000256" key="3">
    <source>
        <dbReference type="ARBA" id="ARBA00008827"/>
    </source>
</evidence>
<dbReference type="Proteomes" id="UP000195570">
    <property type="component" value="Unassembled WGS sequence"/>
</dbReference>
<dbReference type="Pfam" id="PF04733">
    <property type="entry name" value="Coatomer_E"/>
    <property type="match status" value="1"/>
</dbReference>
<dbReference type="SUPFAM" id="SSF48452">
    <property type="entry name" value="TPR-like"/>
    <property type="match status" value="1"/>
</dbReference>
<evidence type="ECO:0000256" key="1">
    <source>
        <dbReference type="ARBA" id="ARBA00004255"/>
    </source>
</evidence>
<evidence type="ECO:0000256" key="6">
    <source>
        <dbReference type="ARBA" id="ARBA00022892"/>
    </source>
</evidence>
<dbReference type="PIRSF" id="PIRSF016478">
    <property type="entry name" value="Coatomer_esu"/>
    <property type="match status" value="1"/>
</dbReference>
<evidence type="ECO:0000256" key="5">
    <source>
        <dbReference type="ARBA" id="ARBA00022490"/>
    </source>
</evidence>
<keyword evidence="10 11" id="KW-0968">Cytoplasmic vesicle</keyword>
<keyword evidence="4 11" id="KW-0813">Transport</keyword>
<evidence type="ECO:0000256" key="9">
    <source>
        <dbReference type="ARBA" id="ARBA00023136"/>
    </source>
</evidence>
<dbReference type="PANTHER" id="PTHR10805">
    <property type="entry name" value="COATOMER SUBUNIT EPSILON"/>
    <property type="match status" value="1"/>
</dbReference>
<sequence>MADPFYDARNALALGNYHQAVAEASGTKTDARKAEDIAAFHAEKEVLLALAQTGLGQGDAVVAQLKAATCPILVAVREWAVFCSAMKNLSGDIQSDPVICMQLKKLTEAAEVIDPARTQIAVLAAAALLAVGDNAGALKLSKEWLNDQRHSRENSLLRLHMELRVIVVEALLRMGRTEMARSEVKAMEQADEESMLTVLCSGITNLYEGIKTKEAYQTALRRFKELTMSCGQSVLASNLTALAQIQLGEYTEAERTLLDVLAMKSGDSDTTANLAVISAHSGKGLDSTGLYTRQAVATSGPWSRSFSAASAALDAAIEEFTASA</sequence>
<reference evidence="12" key="1">
    <citation type="submission" date="2016-09" db="EMBL/GenBank/DDBJ databases">
        <authorList>
            <person name="Hebert L."/>
            <person name="Moumen B."/>
        </authorList>
    </citation>
    <scope>NUCLEOTIDE SEQUENCE [LARGE SCALE GENOMIC DNA]</scope>
    <source>
        <strain evidence="12">OVI</strain>
    </source>
</reference>
<dbReference type="GO" id="GO:0030126">
    <property type="term" value="C:COPI vesicle coat"/>
    <property type="evidence" value="ECO:0007669"/>
    <property type="project" value="TreeGrafter"/>
</dbReference>
<name>A0A1G4I1V3_TRYEQ</name>
<dbReference type="GO" id="GO:0006891">
    <property type="term" value="P:intra-Golgi vesicle-mediated transport"/>
    <property type="evidence" value="ECO:0007669"/>
    <property type="project" value="TreeGrafter"/>
</dbReference>
<comment type="function">
    <text evidence="11">The coatomer is a cytosolic protein complex that binds to dilysine motifs and reversibly associates with Golgi non-clathrin-coated vesicles, which further mediate biosynthetic protein transport from the ER, via the Golgi up to the trans Golgi network. The coatomer complex is required for budding from Golgi membranes, and is essential for the retrograde Golgi-to-ER transport of dilysine-tagged proteins.</text>
</comment>
<comment type="caution">
    <text evidence="12">The sequence shown here is derived from an EMBL/GenBank/DDBJ whole genome shotgun (WGS) entry which is preliminary data.</text>
</comment>
<dbReference type="InterPro" id="IPR006822">
    <property type="entry name" value="Coatomer_esu"/>
</dbReference>
<evidence type="ECO:0000256" key="2">
    <source>
        <dbReference type="ARBA" id="ARBA00004347"/>
    </source>
</evidence>
<evidence type="ECO:0000256" key="8">
    <source>
        <dbReference type="ARBA" id="ARBA00023034"/>
    </source>
</evidence>
<dbReference type="PANTHER" id="PTHR10805:SF0">
    <property type="entry name" value="COATOMER SUBUNIT EPSILON"/>
    <property type="match status" value="1"/>
</dbReference>
<evidence type="ECO:0000256" key="10">
    <source>
        <dbReference type="ARBA" id="ARBA00023329"/>
    </source>
</evidence>
<proteinExistence type="inferred from homology"/>
<dbReference type="GO" id="GO:0006890">
    <property type="term" value="P:retrograde vesicle-mediated transport, Golgi to endoplasmic reticulum"/>
    <property type="evidence" value="ECO:0007669"/>
    <property type="project" value="UniProtKB-UniRule"/>
</dbReference>
<keyword evidence="5 11" id="KW-0963">Cytoplasm</keyword>
<organism evidence="12 13">
    <name type="scientific">Trypanosoma equiperdum</name>
    <dbReference type="NCBI Taxonomy" id="5694"/>
    <lineage>
        <taxon>Eukaryota</taxon>
        <taxon>Discoba</taxon>
        <taxon>Euglenozoa</taxon>
        <taxon>Kinetoplastea</taxon>
        <taxon>Metakinetoplastina</taxon>
        <taxon>Trypanosomatida</taxon>
        <taxon>Trypanosomatidae</taxon>
        <taxon>Trypanosoma</taxon>
    </lineage>
</organism>
<dbReference type="GO" id="GO:0006888">
    <property type="term" value="P:endoplasmic reticulum to Golgi vesicle-mediated transport"/>
    <property type="evidence" value="ECO:0007669"/>
    <property type="project" value="TreeGrafter"/>
</dbReference>
<dbReference type="VEuPathDB" id="TriTrypDB:TEOVI_000571900"/>
<dbReference type="AlphaFoldDB" id="A0A1G4I1V3"/>
<keyword evidence="8 11" id="KW-0333">Golgi apparatus</keyword>
<dbReference type="InterPro" id="IPR011990">
    <property type="entry name" value="TPR-like_helical_dom_sf"/>
</dbReference>
<accession>A0A1G4I1V3</accession>
<comment type="subcellular location">
    <subcellularLocation>
        <location evidence="2">Cytoplasmic vesicle</location>
        <location evidence="2">COPI-coated vesicle membrane</location>
        <topology evidence="2">Peripheral membrane protein</topology>
        <orientation evidence="2">Cytoplasmic side</orientation>
    </subcellularLocation>
    <subcellularLocation>
        <location evidence="1">Golgi apparatus membrane</location>
        <topology evidence="1">Peripheral membrane protein</topology>
        <orientation evidence="1">Cytoplasmic side</orientation>
    </subcellularLocation>
</comment>
<keyword evidence="6 11" id="KW-0931">ER-Golgi transport</keyword>
<evidence type="ECO:0000256" key="11">
    <source>
        <dbReference type="PIRNR" id="PIRNR016478"/>
    </source>
</evidence>
<evidence type="ECO:0000256" key="4">
    <source>
        <dbReference type="ARBA" id="ARBA00022448"/>
    </source>
</evidence>
<dbReference type="GeneID" id="92379659"/>
<keyword evidence="13" id="KW-1185">Reference proteome</keyword>
<evidence type="ECO:0000313" key="12">
    <source>
        <dbReference type="EMBL" id="SCU65691.1"/>
    </source>
</evidence>
<evidence type="ECO:0000256" key="7">
    <source>
        <dbReference type="ARBA" id="ARBA00022927"/>
    </source>
</evidence>
<comment type="similarity">
    <text evidence="3 11">Belongs to the COPE family.</text>
</comment>